<keyword evidence="2" id="KW-1185">Reference proteome</keyword>
<gene>
    <name evidence="1" type="ORF">NCTC9381_04408</name>
</gene>
<accession>A0A379AKX2</accession>
<evidence type="ECO:0000313" key="1">
    <source>
        <dbReference type="EMBL" id="SUB18451.1"/>
    </source>
</evidence>
<dbReference type="AlphaFoldDB" id="A0A379AKX2"/>
<protein>
    <submittedName>
        <fullName evidence="1">Uncharacterized protein</fullName>
    </submittedName>
</protein>
<reference evidence="1 2" key="1">
    <citation type="submission" date="2018-06" db="EMBL/GenBank/DDBJ databases">
        <authorList>
            <consortium name="Pathogen Informatics"/>
            <person name="Doyle S."/>
        </authorList>
    </citation>
    <scope>NUCLEOTIDE SEQUENCE [LARGE SCALE GENOMIC DNA]</scope>
    <source>
        <strain evidence="1 2">NCTC9381</strain>
    </source>
</reference>
<organism evidence="1 2">
    <name type="scientific">Enterobacter agglomerans</name>
    <name type="common">Erwinia herbicola</name>
    <name type="synonym">Pantoea agglomerans</name>
    <dbReference type="NCBI Taxonomy" id="549"/>
    <lineage>
        <taxon>Bacteria</taxon>
        <taxon>Pseudomonadati</taxon>
        <taxon>Pseudomonadota</taxon>
        <taxon>Gammaproteobacteria</taxon>
        <taxon>Enterobacterales</taxon>
        <taxon>Erwiniaceae</taxon>
        <taxon>Pantoea</taxon>
        <taxon>Pantoea agglomerans group</taxon>
    </lineage>
</organism>
<evidence type="ECO:0000313" key="2">
    <source>
        <dbReference type="Proteomes" id="UP000254640"/>
    </source>
</evidence>
<name>A0A379AKX2_ENTAG</name>
<dbReference type="Proteomes" id="UP000254640">
    <property type="component" value="Unassembled WGS sequence"/>
</dbReference>
<sequence length="66" mass="7019">MPLNSGLFSTKPGVGTGARVIFKAPVVEQMLSKTGAGDLLQKLLGNDRVRIDVRGIQRRNNAGVAE</sequence>
<proteinExistence type="predicted"/>
<dbReference type="EMBL" id="UGSO01000001">
    <property type="protein sequence ID" value="SUB18451.1"/>
    <property type="molecule type" value="Genomic_DNA"/>
</dbReference>